<feature type="region of interest" description="Disordered" evidence="1">
    <location>
        <begin position="80"/>
        <end position="202"/>
    </location>
</feature>
<name>A0A1M5RU91_9GAMM</name>
<dbReference type="GO" id="GO:0030428">
    <property type="term" value="C:cell septum"/>
    <property type="evidence" value="ECO:0007669"/>
    <property type="project" value="TreeGrafter"/>
</dbReference>
<dbReference type="STRING" id="490188.SAMN04488068_3206"/>
<dbReference type="InterPro" id="IPR007730">
    <property type="entry name" value="SPOR-like_dom"/>
</dbReference>
<feature type="domain" description="SPOR" evidence="2">
    <location>
        <begin position="196"/>
        <end position="275"/>
    </location>
</feature>
<proteinExistence type="predicted"/>
<evidence type="ECO:0000313" key="3">
    <source>
        <dbReference type="EMBL" id="SHH29796.1"/>
    </source>
</evidence>
<dbReference type="GO" id="GO:0042834">
    <property type="term" value="F:peptidoglycan binding"/>
    <property type="evidence" value="ECO:0007669"/>
    <property type="project" value="InterPro"/>
</dbReference>
<evidence type="ECO:0000313" key="4">
    <source>
        <dbReference type="Proteomes" id="UP000199758"/>
    </source>
</evidence>
<dbReference type="InterPro" id="IPR052521">
    <property type="entry name" value="Cell_div_SPOR-domain"/>
</dbReference>
<dbReference type="PANTHER" id="PTHR38687">
    <property type="entry name" value="CELL DIVISION PROTEIN DEDD-RELATED"/>
    <property type="match status" value="1"/>
</dbReference>
<dbReference type="OrthoDB" id="7069135at2"/>
<dbReference type="InterPro" id="IPR036680">
    <property type="entry name" value="SPOR-like_sf"/>
</dbReference>
<dbReference type="EMBL" id="FQWZ01000008">
    <property type="protein sequence ID" value="SHH29796.1"/>
    <property type="molecule type" value="Genomic_DNA"/>
</dbReference>
<dbReference type="GO" id="GO:0032153">
    <property type="term" value="C:cell division site"/>
    <property type="evidence" value="ECO:0007669"/>
    <property type="project" value="TreeGrafter"/>
</dbReference>
<dbReference type="Pfam" id="PF05036">
    <property type="entry name" value="SPOR"/>
    <property type="match status" value="1"/>
</dbReference>
<organism evidence="3 4">
    <name type="scientific">Hydrocarboniphaga daqingensis</name>
    <dbReference type="NCBI Taxonomy" id="490188"/>
    <lineage>
        <taxon>Bacteria</taxon>
        <taxon>Pseudomonadati</taxon>
        <taxon>Pseudomonadota</taxon>
        <taxon>Gammaproteobacteria</taxon>
        <taxon>Nevskiales</taxon>
        <taxon>Nevskiaceae</taxon>
        <taxon>Hydrocarboniphaga</taxon>
    </lineage>
</organism>
<keyword evidence="4" id="KW-1185">Reference proteome</keyword>
<evidence type="ECO:0000256" key="1">
    <source>
        <dbReference type="SAM" id="MobiDB-lite"/>
    </source>
</evidence>
<protein>
    <submittedName>
        <fullName evidence="3">Sporulation related domain-containing protein</fullName>
    </submittedName>
</protein>
<gene>
    <name evidence="3" type="ORF">SAMN04488068_3206</name>
</gene>
<dbReference type="RefSeq" id="WP_072899234.1">
    <property type="nucleotide sequence ID" value="NZ_FQWZ01000008.1"/>
</dbReference>
<reference evidence="3 4" key="1">
    <citation type="submission" date="2016-11" db="EMBL/GenBank/DDBJ databases">
        <authorList>
            <person name="Jaros S."/>
            <person name="Januszkiewicz K."/>
            <person name="Wedrychowicz H."/>
        </authorList>
    </citation>
    <scope>NUCLEOTIDE SEQUENCE [LARGE SCALE GENOMIC DNA]</scope>
    <source>
        <strain evidence="3 4">CGMCC 1.7049</strain>
    </source>
</reference>
<dbReference type="PROSITE" id="PS51724">
    <property type="entry name" value="SPOR"/>
    <property type="match status" value="1"/>
</dbReference>
<dbReference type="PANTHER" id="PTHR38687:SF1">
    <property type="entry name" value="CELL DIVISION PROTEIN DEDD"/>
    <property type="match status" value="1"/>
</dbReference>
<accession>A0A1M5RU91</accession>
<evidence type="ECO:0000259" key="2">
    <source>
        <dbReference type="PROSITE" id="PS51724"/>
    </source>
</evidence>
<dbReference type="Proteomes" id="UP000199758">
    <property type="component" value="Unassembled WGS sequence"/>
</dbReference>
<dbReference type="AlphaFoldDB" id="A0A1M5RU91"/>
<dbReference type="GO" id="GO:0032506">
    <property type="term" value="P:cytokinetic process"/>
    <property type="evidence" value="ECO:0007669"/>
    <property type="project" value="TreeGrafter"/>
</dbReference>
<feature type="region of interest" description="Disordered" evidence="1">
    <location>
        <begin position="54"/>
        <end position="73"/>
    </location>
</feature>
<sequence>MSEVLLRRLIGALVLLFSVFVLSLLLPPPSGPKPAEPGMQRVELSVDDRIPDLNATDRIDASQPVAIEGDPDVAAPAAAVAEIGRQPDAEKPRLKLDTRLASDRDDAAPPAETPPMPAKPVSKPQLKSEVQLDKPVQALKAPAKPESQSSSTASPKPNARRSPETMAESPLNSPPSNGAKPAAKPEPKAALAKPPAGGTGQWLVQAGSYADIANAREVEAKLKLIGLTATLSLVESPGGVRYRVRSGPYLTRDAADGARQRMQQNGIAATIVADGR</sequence>
<dbReference type="Gene3D" id="3.30.70.1070">
    <property type="entry name" value="Sporulation related repeat"/>
    <property type="match status" value="1"/>
</dbReference>
<dbReference type="SUPFAM" id="SSF110997">
    <property type="entry name" value="Sporulation related repeat"/>
    <property type="match status" value="1"/>
</dbReference>
<feature type="compositionally biased region" description="Polar residues" evidence="1">
    <location>
        <begin position="146"/>
        <end position="155"/>
    </location>
</feature>
<feature type="compositionally biased region" description="Basic and acidic residues" evidence="1">
    <location>
        <begin position="85"/>
        <end position="107"/>
    </location>
</feature>